<keyword evidence="6 13" id="KW-0858">Xylan degradation</keyword>
<keyword evidence="5" id="KW-0964">Secreted</keyword>
<name>A0A074XAB5_AURPU</name>
<evidence type="ECO:0000256" key="5">
    <source>
        <dbReference type="ARBA" id="ARBA00022525"/>
    </source>
</evidence>
<comment type="subcellular location">
    <subcellularLocation>
        <location evidence="2">Secreted</location>
    </subcellularLocation>
</comment>
<dbReference type="HOGENOM" id="CLU_020161_1_0_1"/>
<evidence type="ECO:0000256" key="11">
    <source>
        <dbReference type="SAM" id="SignalP"/>
    </source>
</evidence>
<dbReference type="Pfam" id="PF00331">
    <property type="entry name" value="Glyco_hydro_10"/>
    <property type="match status" value="1"/>
</dbReference>
<dbReference type="GO" id="GO:0045493">
    <property type="term" value="P:xylan catabolic process"/>
    <property type="evidence" value="ECO:0007669"/>
    <property type="project" value="UniProtKB-KW"/>
</dbReference>
<dbReference type="GO" id="GO:0005576">
    <property type="term" value="C:extracellular region"/>
    <property type="evidence" value="ECO:0007669"/>
    <property type="project" value="UniProtKB-SubCell"/>
</dbReference>
<keyword evidence="14" id="KW-1185">Reference proteome</keyword>
<keyword evidence="10 13" id="KW-0326">Glycosidase</keyword>
<accession>A0A074XAB5</accession>
<dbReference type="PANTHER" id="PTHR31490">
    <property type="entry name" value="GLYCOSYL HYDROLASE"/>
    <property type="match status" value="1"/>
</dbReference>
<evidence type="ECO:0000256" key="9">
    <source>
        <dbReference type="ARBA" id="ARBA00023326"/>
    </source>
</evidence>
<comment type="catalytic activity">
    <reaction evidence="1 10">
        <text>Endohydrolysis of (1-&gt;4)-beta-D-xylosidic linkages in xylans.</text>
        <dbReference type="EC" id="3.2.1.8"/>
    </reaction>
</comment>
<reference evidence="13 14" key="1">
    <citation type="journal article" date="2014" name="BMC Genomics">
        <title>Genome sequencing of four Aureobasidium pullulans varieties: biotechnological potential, stress tolerance, and description of new species.</title>
        <authorList>
            <person name="Gostin Ar C."/>
            <person name="Ohm R.A."/>
            <person name="Kogej T."/>
            <person name="Sonjak S."/>
            <person name="Turk M."/>
            <person name="Zajc J."/>
            <person name="Zalar P."/>
            <person name="Grube M."/>
            <person name="Sun H."/>
            <person name="Han J."/>
            <person name="Sharma A."/>
            <person name="Chiniquy J."/>
            <person name="Ngan C.Y."/>
            <person name="Lipzen A."/>
            <person name="Barry K."/>
            <person name="Grigoriev I.V."/>
            <person name="Gunde-Cimerman N."/>
        </authorList>
    </citation>
    <scope>NUCLEOTIDE SEQUENCE [LARGE SCALE GENOMIC DNA]</scope>
    <source>
        <strain evidence="13 14">EXF-150</strain>
    </source>
</reference>
<comment type="pathway">
    <text evidence="3">Glycan degradation; xylan degradation.</text>
</comment>
<dbReference type="InterPro" id="IPR017853">
    <property type="entry name" value="GH"/>
</dbReference>
<dbReference type="Gene3D" id="3.20.20.80">
    <property type="entry name" value="Glycosidases"/>
    <property type="match status" value="1"/>
</dbReference>
<feature type="chain" id="PRO_5001703638" description="Beta-xylanase" evidence="11">
    <location>
        <begin position="19"/>
        <end position="362"/>
    </location>
</feature>
<organism evidence="13 14">
    <name type="scientific">Aureobasidium pullulans EXF-150</name>
    <dbReference type="NCBI Taxonomy" id="1043002"/>
    <lineage>
        <taxon>Eukaryota</taxon>
        <taxon>Fungi</taxon>
        <taxon>Dikarya</taxon>
        <taxon>Ascomycota</taxon>
        <taxon>Pezizomycotina</taxon>
        <taxon>Dothideomycetes</taxon>
        <taxon>Dothideomycetidae</taxon>
        <taxon>Dothideales</taxon>
        <taxon>Saccotheciaceae</taxon>
        <taxon>Aureobasidium</taxon>
    </lineage>
</organism>
<evidence type="ECO:0000259" key="12">
    <source>
        <dbReference type="PROSITE" id="PS51760"/>
    </source>
</evidence>
<dbReference type="InterPro" id="IPR001000">
    <property type="entry name" value="GH10_dom"/>
</dbReference>
<proteinExistence type="inferred from homology"/>
<evidence type="ECO:0000256" key="1">
    <source>
        <dbReference type="ARBA" id="ARBA00000681"/>
    </source>
</evidence>
<dbReference type="InterPro" id="IPR044846">
    <property type="entry name" value="GH10"/>
</dbReference>
<dbReference type="PANTHER" id="PTHR31490:SF35">
    <property type="entry name" value="ENDO-1,4-BETA-XYLANASE"/>
    <property type="match status" value="1"/>
</dbReference>
<dbReference type="EMBL" id="KL584996">
    <property type="protein sequence ID" value="KEQ80639.1"/>
    <property type="molecule type" value="Genomic_DNA"/>
</dbReference>
<keyword evidence="9 10" id="KW-0624">Polysaccharide degradation</keyword>
<evidence type="ECO:0000313" key="14">
    <source>
        <dbReference type="Proteomes" id="UP000030706"/>
    </source>
</evidence>
<evidence type="ECO:0000256" key="3">
    <source>
        <dbReference type="ARBA" id="ARBA00004851"/>
    </source>
</evidence>
<evidence type="ECO:0000256" key="4">
    <source>
        <dbReference type="ARBA" id="ARBA00007495"/>
    </source>
</evidence>
<protein>
    <recommendedName>
        <fullName evidence="10">Beta-xylanase</fullName>
        <ecNumber evidence="10">3.2.1.8</ecNumber>
    </recommendedName>
</protein>
<keyword evidence="7 10" id="KW-0378">Hydrolase</keyword>
<dbReference type="OrthoDB" id="3055998at2759"/>
<keyword evidence="11" id="KW-0732">Signal</keyword>
<dbReference type="GeneID" id="40751027"/>
<evidence type="ECO:0000256" key="10">
    <source>
        <dbReference type="RuleBase" id="RU361174"/>
    </source>
</evidence>
<evidence type="ECO:0000313" key="13">
    <source>
        <dbReference type="EMBL" id="KEQ80639.1"/>
    </source>
</evidence>
<sequence length="362" mass="40284">MHLPSITAALALIGLSAATPTEYSTSSSSSKDQGLAQAWTSKGRQYIGTALTIRDDPIEQGIIQARNEFNSITPENAMKWESTEPSRDNFTFAGADAIIDFADKYKKEVRCHTLVWHSQLPAWVSEGNFDNKTLISIMENHIKKLAGRYKNKCTHWDVVNEALEEDGTYRKSVFYNTIGEAFIPITFRLASKYAGSHTKLYYNDYNLEYNNNKTLGALRILKLVQSYGVQIDGVGLQAHLTSEATASSGGGVTPDTNTLTKVLKGFTDLGVEVAYTELDVRFTVPVTEAKLKVQADAYARVVQSCINIKKCVGITIWGVSDKYSWIPGVFKTEGAALLWDEQFNKKPAYYSVLKTIQAWRKT</sequence>
<dbReference type="EC" id="3.2.1.8" evidence="10"/>
<dbReference type="PROSITE" id="PS51760">
    <property type="entry name" value="GH10_2"/>
    <property type="match status" value="1"/>
</dbReference>
<comment type="similarity">
    <text evidence="4 10">Belongs to the glycosyl hydrolase 10 (cellulase F) family.</text>
</comment>
<dbReference type="Proteomes" id="UP000030706">
    <property type="component" value="Unassembled WGS sequence"/>
</dbReference>
<evidence type="ECO:0000256" key="7">
    <source>
        <dbReference type="ARBA" id="ARBA00022801"/>
    </source>
</evidence>
<evidence type="ECO:0000256" key="8">
    <source>
        <dbReference type="ARBA" id="ARBA00023277"/>
    </source>
</evidence>
<dbReference type="AlphaFoldDB" id="A0A074XAB5"/>
<gene>
    <name evidence="13" type="ORF">M438DRAFT_377256</name>
</gene>
<feature type="domain" description="GH10" evidence="12">
    <location>
        <begin position="29"/>
        <end position="355"/>
    </location>
</feature>
<dbReference type="GO" id="GO:0031176">
    <property type="term" value="F:endo-1,4-beta-xylanase activity"/>
    <property type="evidence" value="ECO:0007669"/>
    <property type="project" value="UniProtKB-EC"/>
</dbReference>
<dbReference type="SUPFAM" id="SSF51445">
    <property type="entry name" value="(Trans)glycosidases"/>
    <property type="match status" value="1"/>
</dbReference>
<dbReference type="STRING" id="1043002.A0A074XAB5"/>
<dbReference type="PRINTS" id="PR00134">
    <property type="entry name" value="GLHYDRLASE10"/>
</dbReference>
<dbReference type="SMART" id="SM00633">
    <property type="entry name" value="Glyco_10"/>
    <property type="match status" value="1"/>
</dbReference>
<dbReference type="RefSeq" id="XP_029756826.1">
    <property type="nucleotide sequence ID" value="XM_029908721.1"/>
</dbReference>
<evidence type="ECO:0000256" key="2">
    <source>
        <dbReference type="ARBA" id="ARBA00004613"/>
    </source>
</evidence>
<evidence type="ECO:0000256" key="6">
    <source>
        <dbReference type="ARBA" id="ARBA00022651"/>
    </source>
</evidence>
<keyword evidence="8 10" id="KW-0119">Carbohydrate metabolism</keyword>
<feature type="signal peptide" evidence="11">
    <location>
        <begin position="1"/>
        <end position="18"/>
    </location>
</feature>